<accession>A0AAD3XSC1</accession>
<keyword evidence="5" id="KW-1185">Reference proteome</keyword>
<evidence type="ECO:0000256" key="2">
    <source>
        <dbReference type="ARBA" id="ARBA00023054"/>
    </source>
</evidence>
<organism evidence="4 5">
    <name type="scientific">Nepenthes gracilis</name>
    <name type="common">Slender pitcher plant</name>
    <dbReference type="NCBI Taxonomy" id="150966"/>
    <lineage>
        <taxon>Eukaryota</taxon>
        <taxon>Viridiplantae</taxon>
        <taxon>Streptophyta</taxon>
        <taxon>Embryophyta</taxon>
        <taxon>Tracheophyta</taxon>
        <taxon>Spermatophyta</taxon>
        <taxon>Magnoliopsida</taxon>
        <taxon>eudicotyledons</taxon>
        <taxon>Gunneridae</taxon>
        <taxon>Pentapetalae</taxon>
        <taxon>Caryophyllales</taxon>
        <taxon>Nepenthaceae</taxon>
        <taxon>Nepenthes</taxon>
    </lineage>
</organism>
<comment type="similarity">
    <text evidence="1">Belongs to the WEB family.</text>
</comment>
<comment type="caution">
    <text evidence="4">The sequence shown here is derived from an EMBL/GenBank/DDBJ whole genome shotgun (WGS) entry which is preliminary data.</text>
</comment>
<dbReference type="GO" id="GO:0009903">
    <property type="term" value="P:chloroplast avoidance movement"/>
    <property type="evidence" value="ECO:0007669"/>
    <property type="project" value="TreeGrafter"/>
</dbReference>
<dbReference type="Pfam" id="PF05701">
    <property type="entry name" value="WEMBL"/>
    <property type="match status" value="1"/>
</dbReference>
<reference evidence="4" key="1">
    <citation type="submission" date="2023-05" db="EMBL/GenBank/DDBJ databases">
        <title>Nepenthes gracilis genome sequencing.</title>
        <authorList>
            <person name="Fukushima K."/>
        </authorList>
    </citation>
    <scope>NUCLEOTIDE SEQUENCE</scope>
    <source>
        <strain evidence="4">SING2019-196</strain>
    </source>
</reference>
<proteinExistence type="inferred from homology"/>
<evidence type="ECO:0000313" key="5">
    <source>
        <dbReference type="Proteomes" id="UP001279734"/>
    </source>
</evidence>
<feature type="coiled-coil region" evidence="3">
    <location>
        <begin position="233"/>
        <end position="264"/>
    </location>
</feature>
<evidence type="ECO:0000256" key="1">
    <source>
        <dbReference type="ARBA" id="ARBA00005485"/>
    </source>
</evidence>
<gene>
    <name evidence="4" type="ORF">Nepgr_017274</name>
</gene>
<dbReference type="GO" id="GO:0005829">
    <property type="term" value="C:cytosol"/>
    <property type="evidence" value="ECO:0007669"/>
    <property type="project" value="TreeGrafter"/>
</dbReference>
<dbReference type="GO" id="GO:0009904">
    <property type="term" value="P:chloroplast accumulation movement"/>
    <property type="evidence" value="ECO:0007669"/>
    <property type="project" value="TreeGrafter"/>
</dbReference>
<dbReference type="EMBL" id="BSYO01000015">
    <property type="protein sequence ID" value="GMH15433.1"/>
    <property type="molecule type" value="Genomic_DNA"/>
</dbReference>
<evidence type="ECO:0008006" key="6">
    <source>
        <dbReference type="Google" id="ProtNLM"/>
    </source>
</evidence>
<dbReference type="AlphaFoldDB" id="A0AAD3XSC1"/>
<evidence type="ECO:0000313" key="4">
    <source>
        <dbReference type="EMBL" id="GMH15433.1"/>
    </source>
</evidence>
<protein>
    <recommendedName>
        <fullName evidence="6">WEB family protein</fullName>
    </recommendedName>
</protein>
<dbReference type="InterPro" id="IPR008545">
    <property type="entry name" value="Web"/>
</dbReference>
<evidence type="ECO:0000256" key="3">
    <source>
        <dbReference type="SAM" id="Coils"/>
    </source>
</evidence>
<name>A0AAD3XSC1_NEPGR</name>
<dbReference type="Proteomes" id="UP001279734">
    <property type="component" value="Unassembled WGS sequence"/>
</dbReference>
<keyword evidence="2 3" id="KW-0175">Coiled coil</keyword>
<dbReference type="PANTHER" id="PTHR32054:SF4">
    <property type="entry name" value="OS07G0677900 PROTEIN"/>
    <property type="match status" value="1"/>
</dbReference>
<dbReference type="PANTHER" id="PTHR32054">
    <property type="entry name" value="HEAVY CHAIN, PUTATIVE, EXPRESSED-RELATED-RELATED"/>
    <property type="match status" value="1"/>
</dbReference>
<sequence length="503" mass="56510">MAETVDYATQTYNVSEFSSEASDSKPIAEIDTSSQFGSVEEAVVRFGGRGYWIPGPLLCVTADAVEMLKDLNLKEQETLDIFDELESTRMLLEGLMLKVQSEASECRAIQQMSTAAEKNFLNSEPHDPISPNNRVDLLECRKLFPPSSAGLDGMQLKQAQINLYQSTHDLAVIRDSIESMNKKMGREKDSLEKGQERQPFNSLKETATTNKRLHEVTVKLQVTNSASGILREIRELNYEAEKFMETAEAARHEVLQAMSDIEQKKTGLKLIEMKWAAAKKLEEAARATEALALAEIRVLSTENSHKKTGRISFSLEEYSYLVNKATKADNVLKRKDFEKWEEPIREQIGETVLEDVLGRAEIANGRKDVTVAAEEALRRFGSEPGRRIPLVHNGQDTRIPNPNEFDFGINECRPILSPATSFGGLLSGKCETADDERGIERQRVSLNQMLHQYRGEASPLGKRNENNNFEVKQLPKGKTLGFVHISLPLSKQSKKKIHALNLW</sequence>